<comment type="similarity">
    <text evidence="5">Belongs to the complex I subunit 2 family.</text>
</comment>
<feature type="domain" description="NADH:quinone oxidoreductase/Mrp antiporter transmembrane" evidence="7">
    <location>
        <begin position="123"/>
        <end position="419"/>
    </location>
</feature>
<comment type="catalytic activity">
    <reaction evidence="5">
        <text>a quinone + NADH + 5 H(+)(in) = a quinol + NAD(+) + 4 H(+)(out)</text>
        <dbReference type="Rhea" id="RHEA:57888"/>
        <dbReference type="ChEBI" id="CHEBI:15378"/>
        <dbReference type="ChEBI" id="CHEBI:24646"/>
        <dbReference type="ChEBI" id="CHEBI:57540"/>
        <dbReference type="ChEBI" id="CHEBI:57945"/>
        <dbReference type="ChEBI" id="CHEBI:132124"/>
    </reaction>
</comment>
<evidence type="ECO:0000256" key="1">
    <source>
        <dbReference type="ARBA" id="ARBA00004127"/>
    </source>
</evidence>
<dbReference type="Proteomes" id="UP000242301">
    <property type="component" value="Unassembled WGS sequence"/>
</dbReference>
<comment type="subunit">
    <text evidence="5">NDH-1 is composed of 13 different subunits. Subunits NuoA, H, J, K, L, M, N constitute the membrane sector of the complex.</text>
</comment>
<evidence type="ECO:0000313" key="9">
    <source>
        <dbReference type="Proteomes" id="UP000242301"/>
    </source>
</evidence>
<organism evidence="8 9">
    <name type="scientific">Candidatus Providencia siddallii</name>
    <dbReference type="NCBI Taxonomy" id="1715285"/>
    <lineage>
        <taxon>Bacteria</taxon>
        <taxon>Pseudomonadati</taxon>
        <taxon>Pseudomonadota</taxon>
        <taxon>Gammaproteobacteria</taxon>
        <taxon>Enterobacterales</taxon>
        <taxon>Morganellaceae</taxon>
        <taxon>Providencia</taxon>
    </lineage>
</organism>
<dbReference type="Pfam" id="PF00361">
    <property type="entry name" value="Proton_antipo_M"/>
    <property type="match status" value="1"/>
</dbReference>
<feature type="transmembrane region" description="Helical" evidence="5">
    <location>
        <begin position="267"/>
        <end position="289"/>
    </location>
</feature>
<keyword evidence="5" id="KW-1003">Cell membrane</keyword>
<protein>
    <recommendedName>
        <fullName evidence="5">NADH-quinone oxidoreductase subunit N</fullName>
        <ecNumber evidence="5">7.1.1.-</ecNumber>
    </recommendedName>
    <alternativeName>
        <fullName evidence="5">NADH dehydrogenase I subunit N</fullName>
    </alternativeName>
    <alternativeName>
        <fullName evidence="5">NDH-1 subunit N</fullName>
    </alternativeName>
</protein>
<dbReference type="AlphaFoldDB" id="A0A0M6WAE3"/>
<dbReference type="STRING" id="1715285.SOFFGTOCOR_0473"/>
<sequence>MTITFHDLILISPLIITGFTSVIIMLSIAFHRNHITSISIALSGFICSLFLIVILAVSNYTVDVTFLIRVDGFSLFYSALVVISGIWSIIFAYYWLKKIDDNKDEFYLLIMIATTGGILLSMSNHLVSMFIGIELITLPLLGLVVYSFDDKRSLEAGIKYMLMSLSTSFLLFGIALLYAELGDLNFEHIAEIIFNNNTHTYLLSIGLGMLIIGLCIKLSFFPFHLWTPDVYQGAPDSVSSFLLTGCKIGIFAVLFRFFTKVLINNEIVLIMFSVIAIASILFGNILAFTQKNLKRLFAYSSISNMGYLLVALVSAKSDKSISQLAVAIYLISYMFSSLGIFGIISTISNRKYNNDVNNINIFYGLFWHEPMLSIAMSIMVFSLAGIPITLGFIGKFYVIFSVMNSKIWWFIYFLIIGNIIGMYNYLRFISVLYMYKEKNNDFYDDKKQKLNIFFILICSVIVLVFGVWPNPIISIASIVID</sequence>
<dbReference type="NCBIfam" id="TIGR01770">
    <property type="entry name" value="NDH_I_N"/>
    <property type="match status" value="1"/>
</dbReference>
<comment type="subcellular location">
    <subcellularLocation>
        <location evidence="5">Cell membrane</location>
        <topology evidence="5">Multi-pass membrane protein</topology>
    </subcellularLocation>
    <subcellularLocation>
        <location evidence="1">Endomembrane system</location>
        <topology evidence="1">Multi-pass membrane protein</topology>
    </subcellularLocation>
    <subcellularLocation>
        <location evidence="6">Membrane</location>
        <topology evidence="6">Multi-pass membrane protein</topology>
    </subcellularLocation>
</comment>
<feature type="transmembrane region" description="Helical" evidence="5">
    <location>
        <begin position="6"/>
        <end position="28"/>
    </location>
</feature>
<feature type="transmembrane region" description="Helical" evidence="5">
    <location>
        <begin position="450"/>
        <end position="468"/>
    </location>
</feature>
<feature type="transmembrane region" description="Helical" evidence="5">
    <location>
        <begin position="129"/>
        <end position="148"/>
    </location>
</feature>
<accession>A0A0M6WAE3</accession>
<feature type="transmembrane region" description="Helical" evidence="5">
    <location>
        <begin position="40"/>
        <end position="62"/>
    </location>
</feature>
<comment type="function">
    <text evidence="5">NDH-1 shuttles electrons from NADH, via FMN and iron-sulfur (Fe-S) centers, to quinones in the respiratory chain. The immediate electron acceptor for the enzyme in this species is believed to be ubiquinone. Couples the redox reaction to proton translocation (for every two electrons transferred, four hydrogen ions are translocated across the cytoplasmic membrane), and thus conserves the redox energy in a proton gradient.</text>
</comment>
<evidence type="ECO:0000256" key="3">
    <source>
        <dbReference type="ARBA" id="ARBA00022989"/>
    </source>
</evidence>
<keyword evidence="4 5" id="KW-0472">Membrane</keyword>
<keyword evidence="5" id="KW-0520">NAD</keyword>
<keyword evidence="5" id="KW-0874">Quinone</keyword>
<dbReference type="PANTHER" id="PTHR22773">
    <property type="entry name" value="NADH DEHYDROGENASE"/>
    <property type="match status" value="1"/>
</dbReference>
<dbReference type="GO" id="GO:0008137">
    <property type="term" value="F:NADH dehydrogenase (ubiquinone) activity"/>
    <property type="evidence" value="ECO:0007669"/>
    <property type="project" value="InterPro"/>
</dbReference>
<feature type="transmembrane region" description="Helical" evidence="5">
    <location>
        <begin position="106"/>
        <end position="123"/>
    </location>
</feature>
<keyword evidence="2 5" id="KW-0812">Transmembrane</keyword>
<proteinExistence type="inferred from homology"/>
<dbReference type="HAMAP" id="MF_00445">
    <property type="entry name" value="NDH1_NuoN_1"/>
    <property type="match status" value="1"/>
</dbReference>
<reference evidence="9" key="1">
    <citation type="submission" date="2015-05" db="EMBL/GenBank/DDBJ databases">
        <authorList>
            <person name="Manzano-Marin A."/>
        </authorList>
    </citation>
    <scope>NUCLEOTIDE SEQUENCE [LARGE SCALE GENOMIC DNA]</scope>
    <source>
        <strain evidence="9">officinalis</strain>
    </source>
</reference>
<feature type="transmembrane region" description="Helical" evidence="5">
    <location>
        <begin position="238"/>
        <end position="255"/>
    </location>
</feature>
<evidence type="ECO:0000259" key="7">
    <source>
        <dbReference type="Pfam" id="PF00361"/>
    </source>
</evidence>
<feature type="transmembrane region" description="Helical" evidence="5">
    <location>
        <begin position="160"/>
        <end position="181"/>
    </location>
</feature>
<dbReference type="GO" id="GO:0005886">
    <property type="term" value="C:plasma membrane"/>
    <property type="evidence" value="ECO:0007669"/>
    <property type="project" value="UniProtKB-SubCell"/>
</dbReference>
<feature type="transmembrane region" description="Helical" evidence="5">
    <location>
        <begin position="378"/>
        <end position="401"/>
    </location>
</feature>
<evidence type="ECO:0000256" key="5">
    <source>
        <dbReference type="HAMAP-Rule" id="MF_00445"/>
    </source>
</evidence>
<dbReference type="GO" id="GO:0048038">
    <property type="term" value="F:quinone binding"/>
    <property type="evidence" value="ECO:0007669"/>
    <property type="project" value="UniProtKB-KW"/>
</dbReference>
<feature type="transmembrane region" description="Helical" evidence="5">
    <location>
        <begin position="201"/>
        <end position="226"/>
    </location>
</feature>
<dbReference type="InterPro" id="IPR010096">
    <property type="entry name" value="NADH-Q_OxRdtase_suN/2"/>
</dbReference>
<dbReference type="GO" id="GO:0012505">
    <property type="term" value="C:endomembrane system"/>
    <property type="evidence" value="ECO:0007669"/>
    <property type="project" value="UniProtKB-SubCell"/>
</dbReference>
<evidence type="ECO:0000256" key="4">
    <source>
        <dbReference type="ARBA" id="ARBA00023136"/>
    </source>
</evidence>
<dbReference type="GO" id="GO:0050136">
    <property type="term" value="F:NADH dehydrogenase (quinone) (non-electrogenic) activity"/>
    <property type="evidence" value="ECO:0007669"/>
    <property type="project" value="UniProtKB-UniRule"/>
</dbReference>
<keyword evidence="3 5" id="KW-1133">Transmembrane helix</keyword>
<evidence type="ECO:0000256" key="2">
    <source>
        <dbReference type="ARBA" id="ARBA00022692"/>
    </source>
</evidence>
<evidence type="ECO:0000256" key="6">
    <source>
        <dbReference type="RuleBase" id="RU000320"/>
    </source>
</evidence>
<keyword evidence="5" id="KW-0830">Ubiquinone</keyword>
<dbReference type="EMBL" id="CVRF01000003">
    <property type="protein sequence ID" value="CRK85881.1"/>
    <property type="molecule type" value="Genomic_DNA"/>
</dbReference>
<keyword evidence="5" id="KW-0813">Transport</keyword>
<dbReference type="InterPro" id="IPR001750">
    <property type="entry name" value="ND/Mrp_TM"/>
</dbReference>
<keyword evidence="8" id="KW-0560">Oxidoreductase</keyword>
<dbReference type="GO" id="GO:0042773">
    <property type="term" value="P:ATP synthesis coupled electron transport"/>
    <property type="evidence" value="ECO:0007669"/>
    <property type="project" value="InterPro"/>
</dbReference>
<evidence type="ECO:0000313" key="8">
    <source>
        <dbReference type="EMBL" id="CRK85881.1"/>
    </source>
</evidence>
<keyword evidence="9" id="KW-1185">Reference proteome</keyword>
<feature type="transmembrane region" description="Helical" evidence="5">
    <location>
        <begin position="74"/>
        <end position="94"/>
    </location>
</feature>
<feature type="transmembrane region" description="Helical" evidence="5">
    <location>
        <begin position="407"/>
        <end position="429"/>
    </location>
</feature>
<keyword evidence="5" id="KW-1278">Translocase</keyword>
<feature type="transmembrane region" description="Helical" evidence="5">
    <location>
        <begin position="296"/>
        <end position="315"/>
    </location>
</feature>
<gene>
    <name evidence="5 8" type="primary">nuoN</name>
    <name evidence="8" type="ORF">SOFFGTOCOR_0473</name>
</gene>
<feature type="transmembrane region" description="Helical" evidence="5">
    <location>
        <begin position="321"/>
        <end position="344"/>
    </location>
</feature>
<dbReference type="EC" id="7.1.1.-" evidence="5"/>
<name>A0A0M6WAE3_9GAMM</name>